<comment type="caution">
    <text evidence="1">The sequence shown here is derived from an EMBL/GenBank/DDBJ whole genome shotgun (WGS) entry which is preliminary data.</text>
</comment>
<dbReference type="EMBL" id="JANBUL010000205">
    <property type="protein sequence ID" value="KAJ2778879.1"/>
    <property type="molecule type" value="Genomic_DNA"/>
</dbReference>
<keyword evidence="2" id="KW-1185">Reference proteome</keyword>
<evidence type="ECO:0000313" key="2">
    <source>
        <dbReference type="Proteomes" id="UP001140217"/>
    </source>
</evidence>
<reference evidence="1" key="1">
    <citation type="submission" date="2022-07" db="EMBL/GenBank/DDBJ databases">
        <title>Phylogenomic reconstructions and comparative analyses of Kickxellomycotina fungi.</title>
        <authorList>
            <person name="Reynolds N.K."/>
            <person name="Stajich J.E."/>
            <person name="Barry K."/>
            <person name="Grigoriev I.V."/>
            <person name="Crous P."/>
            <person name="Smith M.E."/>
        </authorList>
    </citation>
    <scope>NUCLEOTIDE SEQUENCE</scope>
    <source>
        <strain evidence="1">NBRC 105414</strain>
    </source>
</reference>
<protein>
    <submittedName>
        <fullName evidence="1">Uncharacterized protein</fullName>
    </submittedName>
</protein>
<evidence type="ECO:0000313" key="1">
    <source>
        <dbReference type="EMBL" id="KAJ2778879.1"/>
    </source>
</evidence>
<gene>
    <name evidence="1" type="ORF">H4R18_004340</name>
</gene>
<sequence>MCTRHVHNRLWVRSEFRCNHCLYTVTEESKKREHEAATGHIDWSYIHYFD</sequence>
<name>A0A9W8LH89_9FUNG</name>
<proteinExistence type="predicted"/>
<accession>A0A9W8LH89</accession>
<dbReference type="OrthoDB" id="10375369at2759"/>
<organism evidence="1 2">
    <name type="scientific">Coemansia javaensis</name>
    <dbReference type="NCBI Taxonomy" id="2761396"/>
    <lineage>
        <taxon>Eukaryota</taxon>
        <taxon>Fungi</taxon>
        <taxon>Fungi incertae sedis</taxon>
        <taxon>Zoopagomycota</taxon>
        <taxon>Kickxellomycotina</taxon>
        <taxon>Kickxellomycetes</taxon>
        <taxon>Kickxellales</taxon>
        <taxon>Kickxellaceae</taxon>
        <taxon>Coemansia</taxon>
    </lineage>
</organism>
<dbReference type="Proteomes" id="UP001140217">
    <property type="component" value="Unassembled WGS sequence"/>
</dbReference>
<dbReference type="AlphaFoldDB" id="A0A9W8LH89"/>